<dbReference type="AlphaFoldDB" id="A0AAW9IR27"/>
<evidence type="ECO:0000313" key="1">
    <source>
        <dbReference type="EMBL" id="MDZ5010176.1"/>
    </source>
</evidence>
<evidence type="ECO:0000313" key="2">
    <source>
        <dbReference type="Proteomes" id="UP001292368"/>
    </source>
</evidence>
<reference evidence="1" key="1">
    <citation type="submission" date="2019-11" db="EMBL/GenBank/DDBJ databases">
        <title>Characterization of Clostridium perfringens isolates from swine manure treated agricultural soils.</title>
        <authorList>
            <person name="Wushke S.T."/>
        </authorList>
    </citation>
    <scope>NUCLEOTIDE SEQUENCE</scope>
    <source>
        <strain evidence="1">V2</strain>
    </source>
</reference>
<dbReference type="PANTHER" id="PTHR36437">
    <property type="entry name" value="GLYOXALASE/BLEOMYCIN RESISTANCE PROTEIN/DIOXYGENASE"/>
    <property type="match status" value="1"/>
</dbReference>
<comment type="caution">
    <text evidence="1">The sequence shown here is derived from an EMBL/GenBank/DDBJ whole genome shotgun (WGS) entry which is preliminary data.</text>
</comment>
<sequence length="72" mass="8161">MLHNKEVIAKMGTGINLETPSLLFYTEDIETLHVKLSNNNVLVGEIISMPFGKTFNFADNEQNYFAVAERNK</sequence>
<dbReference type="Gene3D" id="3.10.180.10">
    <property type="entry name" value="2,3-Dihydroxybiphenyl 1,2-Dioxygenase, domain 1"/>
    <property type="match status" value="1"/>
</dbReference>
<proteinExistence type="predicted"/>
<dbReference type="PANTHER" id="PTHR36437:SF2">
    <property type="entry name" value="GLYOXALASE_BLEOMYCIN RESISTANCE PROTEIN_DIOXYGENASE"/>
    <property type="match status" value="1"/>
</dbReference>
<organism evidence="1 2">
    <name type="scientific">Clostridium perfringens</name>
    <dbReference type="NCBI Taxonomy" id="1502"/>
    <lineage>
        <taxon>Bacteria</taxon>
        <taxon>Bacillati</taxon>
        <taxon>Bacillota</taxon>
        <taxon>Clostridia</taxon>
        <taxon>Eubacteriales</taxon>
        <taxon>Clostridiaceae</taxon>
        <taxon>Clostridium</taxon>
    </lineage>
</organism>
<dbReference type="InterPro" id="IPR029068">
    <property type="entry name" value="Glyas_Bleomycin-R_OHBP_Dase"/>
</dbReference>
<accession>A0AAW9IR27</accession>
<dbReference type="Proteomes" id="UP001292368">
    <property type="component" value="Unassembled WGS sequence"/>
</dbReference>
<name>A0AAW9IR27_CLOPF</name>
<gene>
    <name evidence="1" type="ORF">GNF77_14925</name>
</gene>
<protein>
    <submittedName>
        <fullName evidence="1">Uncharacterized protein</fullName>
    </submittedName>
</protein>
<dbReference type="EMBL" id="WNVM01000112">
    <property type="protein sequence ID" value="MDZ5010176.1"/>
    <property type="molecule type" value="Genomic_DNA"/>
</dbReference>